<dbReference type="AlphaFoldDB" id="A0A2Z2KUI4"/>
<feature type="region of interest" description="Disordered" evidence="1">
    <location>
        <begin position="22"/>
        <end position="49"/>
    </location>
</feature>
<proteinExistence type="predicted"/>
<gene>
    <name evidence="2" type="ORF">B9T62_30625</name>
</gene>
<sequence length="62" mass="6643">MENYITDRVVSCNSFRLANAGGLSRDQQGSAGSADSADSADSARTNGLGWDQRSKSLQICRF</sequence>
<evidence type="ECO:0000313" key="3">
    <source>
        <dbReference type="Proteomes" id="UP000249890"/>
    </source>
</evidence>
<dbReference type="EMBL" id="CP021780">
    <property type="protein sequence ID" value="ASA24731.1"/>
    <property type="molecule type" value="Genomic_DNA"/>
</dbReference>
<reference evidence="2 3" key="1">
    <citation type="submission" date="2017-06" db="EMBL/GenBank/DDBJ databases">
        <title>Complete genome sequence of Paenibacillus donghaensis KCTC 13049T isolated from East Sea sediment, South Korea.</title>
        <authorList>
            <person name="Jung B.K."/>
            <person name="Hong S.-J."/>
            <person name="Shin J.-H."/>
        </authorList>
    </citation>
    <scope>NUCLEOTIDE SEQUENCE [LARGE SCALE GENOMIC DNA]</scope>
    <source>
        <strain evidence="2 3">KCTC 13049</strain>
    </source>
</reference>
<evidence type="ECO:0000256" key="1">
    <source>
        <dbReference type="SAM" id="MobiDB-lite"/>
    </source>
</evidence>
<name>A0A2Z2KUI4_9BACL</name>
<protein>
    <submittedName>
        <fullName evidence="2">Uncharacterized protein</fullName>
    </submittedName>
</protein>
<feature type="compositionally biased region" description="Low complexity" evidence="1">
    <location>
        <begin position="26"/>
        <end position="43"/>
    </location>
</feature>
<dbReference type="KEGG" id="pdh:B9T62_30625"/>
<dbReference type="Proteomes" id="UP000249890">
    <property type="component" value="Chromosome"/>
</dbReference>
<evidence type="ECO:0000313" key="2">
    <source>
        <dbReference type="EMBL" id="ASA24731.1"/>
    </source>
</evidence>
<accession>A0A2Z2KUI4</accession>
<organism evidence="2 3">
    <name type="scientific">Paenibacillus donghaensis</name>
    <dbReference type="NCBI Taxonomy" id="414771"/>
    <lineage>
        <taxon>Bacteria</taxon>
        <taxon>Bacillati</taxon>
        <taxon>Bacillota</taxon>
        <taxon>Bacilli</taxon>
        <taxon>Bacillales</taxon>
        <taxon>Paenibacillaceae</taxon>
        <taxon>Paenibacillus</taxon>
    </lineage>
</organism>
<keyword evidence="3" id="KW-1185">Reference proteome</keyword>